<dbReference type="OrthoDB" id="2525787at2759"/>
<feature type="transmembrane region" description="Helical" evidence="2">
    <location>
        <begin position="736"/>
        <end position="755"/>
    </location>
</feature>
<dbReference type="Proteomes" id="UP000636479">
    <property type="component" value="Unassembled WGS sequence"/>
</dbReference>
<dbReference type="EMBL" id="JACAZF010000004">
    <property type="protein sequence ID" value="KAF7306458.1"/>
    <property type="molecule type" value="Genomic_DNA"/>
</dbReference>
<dbReference type="AlphaFoldDB" id="A0A8H6SWA3"/>
<accession>A0A8H6SWA3</accession>
<evidence type="ECO:0000313" key="3">
    <source>
        <dbReference type="EMBL" id="KAF7306458.1"/>
    </source>
</evidence>
<feature type="region of interest" description="Disordered" evidence="1">
    <location>
        <begin position="283"/>
        <end position="309"/>
    </location>
</feature>
<feature type="region of interest" description="Disordered" evidence="1">
    <location>
        <begin position="1"/>
        <end position="20"/>
    </location>
</feature>
<feature type="region of interest" description="Disordered" evidence="1">
    <location>
        <begin position="376"/>
        <end position="401"/>
    </location>
</feature>
<gene>
    <name evidence="3" type="ORF">MIND_00437000</name>
</gene>
<keyword evidence="2" id="KW-0812">Transmembrane</keyword>
<reference evidence="3" key="1">
    <citation type="submission" date="2020-05" db="EMBL/GenBank/DDBJ databases">
        <title>Mycena genomes resolve the evolution of fungal bioluminescence.</title>
        <authorList>
            <person name="Tsai I.J."/>
        </authorList>
    </citation>
    <scope>NUCLEOTIDE SEQUENCE</scope>
    <source>
        <strain evidence="3">171206Taipei</strain>
    </source>
</reference>
<keyword evidence="2" id="KW-1133">Transmembrane helix</keyword>
<evidence type="ECO:0000313" key="4">
    <source>
        <dbReference type="Proteomes" id="UP000636479"/>
    </source>
</evidence>
<feature type="compositionally biased region" description="Pro residues" evidence="1">
    <location>
        <begin position="1"/>
        <end position="10"/>
    </location>
</feature>
<name>A0A8H6SWA3_9AGAR</name>
<keyword evidence="4" id="KW-1185">Reference proteome</keyword>
<evidence type="ECO:0000256" key="2">
    <source>
        <dbReference type="SAM" id="Phobius"/>
    </source>
</evidence>
<feature type="compositionally biased region" description="Basic and acidic residues" evidence="1">
    <location>
        <begin position="289"/>
        <end position="299"/>
    </location>
</feature>
<keyword evidence="2" id="KW-0472">Membrane</keyword>
<protein>
    <submittedName>
        <fullName evidence="3">Pleiotropic drug resistance ABC transporter protein</fullName>
    </submittedName>
</protein>
<evidence type="ECO:0000256" key="1">
    <source>
        <dbReference type="SAM" id="MobiDB-lite"/>
    </source>
</evidence>
<dbReference type="RefSeq" id="XP_037221477.1">
    <property type="nucleotide sequence ID" value="XM_037361185.1"/>
</dbReference>
<comment type="caution">
    <text evidence="3">The sequence shown here is derived from an EMBL/GenBank/DDBJ whole genome shotgun (WGS) entry which is preliminary data.</text>
</comment>
<sequence length="778" mass="85693">MLQSPSPLPLGPGSIHQPIGQTSSEMFRDARNFDITGCQFINVRGDMPLEVVEPSSNSPPRQMRVMARSEYETFFSALAIWKRGRPLLCPTPQTNLSREYQQRGICIGDVGSITPEGGFDFAFNVYLPASHPINDNLVPDGFCPLSPYHSVDVSQNDFPPGSHVTSAEVEAACIDLDSPEFPGGELHFACQGPDGALIALPYGSRLEKLVNLEALRQFAARNAESWYRYINQVRGRRLVNGGLYVVTGCERARSGGMATFRNVSPGRAFKILFTPRVSQGADGQSSYRFSRDNPAHTRTFESSASSENSKPNNTVFLRGFTISLRKGVRRMFSERLDNSQIDDDLDGSSDGTRGIDVPFGSRNSFLSLRFRSNKRSHGGKQASLNGSCELVDDPPSTTTRDPAQMINEVLLSKFPSATVAITHDDNWADALETWSLAQIEDGDLDHFLESTWFSNKAREEEGAVYLAHDADLEATIEPFSTHYHRNLSPPVEFNARYEQQGQDDERSLQVDDDTANLSSLDETDNNNNNDIQCDDDSILLLSHQRKFASSSNQSMERFDKLSGISSSLRKHGKRASSARITKLLGNSSNHNADPNSTEQREKIAVERNPRLLWVLATLLMTASGITADQPIHSELPTGQLCTPAGECAACPPDLRKEPFCQPFGTRRLMHCANGTAPVPISHSSSSNPFNFGHAPQLNDRAFWSSQTEQAPGHSHEGETLAWAPCGRSVAQERADFLEFVACNVIFAAVAVFGVVTRARRMQLMQARTLAARIGLGRS</sequence>
<dbReference type="GeneID" id="59343701"/>
<proteinExistence type="predicted"/>
<feature type="compositionally biased region" description="Polar residues" evidence="1">
    <location>
        <begin position="300"/>
        <end position="309"/>
    </location>
</feature>
<organism evidence="3 4">
    <name type="scientific">Mycena indigotica</name>
    <dbReference type="NCBI Taxonomy" id="2126181"/>
    <lineage>
        <taxon>Eukaryota</taxon>
        <taxon>Fungi</taxon>
        <taxon>Dikarya</taxon>
        <taxon>Basidiomycota</taxon>
        <taxon>Agaricomycotina</taxon>
        <taxon>Agaricomycetes</taxon>
        <taxon>Agaricomycetidae</taxon>
        <taxon>Agaricales</taxon>
        <taxon>Marasmiineae</taxon>
        <taxon>Mycenaceae</taxon>
        <taxon>Mycena</taxon>
    </lineage>
</organism>